<keyword evidence="6 7" id="KW-0326">Glycosidase</keyword>
<dbReference type="InterPro" id="IPR013780">
    <property type="entry name" value="Glyco_hydro_b"/>
</dbReference>
<name>A0ABY9CPB1_VITVI</name>
<evidence type="ECO:0000256" key="5">
    <source>
        <dbReference type="ARBA" id="ARBA00022801"/>
    </source>
</evidence>
<reference evidence="10 11" key="1">
    <citation type="journal article" date="2023" name="Hortic Res">
        <title>The complete reference genome for grapevine (Vitis vinifera L.) genetics and breeding.</title>
        <authorList>
            <person name="Shi X."/>
            <person name="Cao S."/>
            <person name="Wang X."/>
            <person name="Huang S."/>
            <person name="Wang Y."/>
            <person name="Liu Z."/>
            <person name="Liu W."/>
            <person name="Leng X."/>
            <person name="Peng Y."/>
            <person name="Wang N."/>
            <person name="Wang Y."/>
            <person name="Ma Z."/>
            <person name="Xu X."/>
            <person name="Zhang F."/>
            <person name="Xue H."/>
            <person name="Zhong H."/>
            <person name="Wang Y."/>
            <person name="Zhang K."/>
            <person name="Velt A."/>
            <person name="Avia K."/>
            <person name="Holtgrawe D."/>
            <person name="Grimplet J."/>
            <person name="Matus J.T."/>
            <person name="Ware D."/>
            <person name="Wu X."/>
            <person name="Wang H."/>
            <person name="Liu C."/>
            <person name="Fang Y."/>
            <person name="Rustenholz C."/>
            <person name="Cheng Z."/>
            <person name="Xiao H."/>
            <person name="Zhou Y."/>
        </authorList>
    </citation>
    <scope>NUCLEOTIDE SEQUENCE [LARGE SCALE GENOMIC DNA]</scope>
    <source>
        <strain evidence="11">cv. Pinot noir / PN40024</strain>
        <tissue evidence="10">Leaf</tissue>
    </source>
</reference>
<evidence type="ECO:0000256" key="4">
    <source>
        <dbReference type="ARBA" id="ARBA00022729"/>
    </source>
</evidence>
<organism evidence="10 11">
    <name type="scientific">Vitis vinifera</name>
    <name type="common">Grape</name>
    <dbReference type="NCBI Taxonomy" id="29760"/>
    <lineage>
        <taxon>Eukaryota</taxon>
        <taxon>Viridiplantae</taxon>
        <taxon>Streptophyta</taxon>
        <taxon>Embryophyta</taxon>
        <taxon>Tracheophyta</taxon>
        <taxon>Spermatophyta</taxon>
        <taxon>Magnoliopsida</taxon>
        <taxon>eudicotyledons</taxon>
        <taxon>Gunneridae</taxon>
        <taxon>Pentapetalae</taxon>
        <taxon>rosids</taxon>
        <taxon>Vitales</taxon>
        <taxon>Vitaceae</taxon>
        <taxon>Viteae</taxon>
        <taxon>Vitis</taxon>
    </lineage>
</organism>
<dbReference type="Gene3D" id="3.20.20.70">
    <property type="entry name" value="Aldolase class I"/>
    <property type="match status" value="1"/>
</dbReference>
<keyword evidence="4 8" id="KW-0732">Signal</keyword>
<dbReference type="SUPFAM" id="SSF51445">
    <property type="entry name" value="(Trans)glycosidases"/>
    <property type="match status" value="1"/>
</dbReference>
<sequence>MGGGATFFSVVVLLLVQCIGKGTRAANLSSNAHQDYTQFLLANGVARTPPMGWNSWNHFQCKIDESTVKATADALISTGLAALGYKYVNIDDCWGEGNRDSRGNLVARSSTFPSGIKALADYVHARGLKLGIYSDAGYSTCSKTMPGSFGHEDQDARTFAEWGVDYLKYDNCYNDGSKPQDRYARMSSALHKAGRPILYSLCEWGQENPATWASSIGNAWRTTGDIKDNWDSITSIADANNIWGRYAGPGRWNDPDMLEVGNGGMSLEEYRSHFSIWALMKAPLLIGCDVRSSSKETLSILGNKEVIDVNQDPLGIQGRKIHSKASVEVWAGPLSKRRVAVVLWNRGSSQAPITVGWREIGLSPSNPVTVRDLWTHSFLSRSMRSRLTAYVAPHAYATVIRMSESLFWEWDIFMGYFSSIGYATTAAMNPTGFLLESGFCQAIVTFPLDRRMFRMCPFSYLGLSIFLPSITNHTYPPHKADDTSPCSPNATSSKASFPTVKLIGLDEQAVSIVALGFMLELLGDALVSNGIDNCRLDRGLCKPIDGYPFRFCEAGNNKWRMDLEKRVTPSPCTWLPLEKPLVWIFVDGDSSISVFPQNKKMDLNPYKFRGSGRRGPQHEMCAKIMTLSPLENGVHGHGKERDKGKKM</sequence>
<evidence type="ECO:0000256" key="3">
    <source>
        <dbReference type="ARBA" id="ARBA00012755"/>
    </source>
</evidence>
<dbReference type="PANTHER" id="PTHR11452">
    <property type="entry name" value="ALPHA-GALACTOSIDASE/ALPHA-N-ACETYLGALACTOSAMINIDASE"/>
    <property type="match status" value="1"/>
</dbReference>
<keyword evidence="7" id="KW-1015">Disulfide bond</keyword>
<evidence type="ECO:0000256" key="6">
    <source>
        <dbReference type="ARBA" id="ARBA00023295"/>
    </source>
</evidence>
<dbReference type="Pfam" id="PF16499">
    <property type="entry name" value="Melibiase_2"/>
    <property type="match status" value="1"/>
</dbReference>
<feature type="domain" description="Alpha galactosidase C-terminal" evidence="9">
    <location>
        <begin position="326"/>
        <end position="396"/>
    </location>
</feature>
<dbReference type="EC" id="3.2.1.22" evidence="3 7"/>
<feature type="signal peptide" evidence="8">
    <location>
        <begin position="1"/>
        <end position="25"/>
    </location>
</feature>
<keyword evidence="11" id="KW-1185">Reference proteome</keyword>
<evidence type="ECO:0000256" key="2">
    <source>
        <dbReference type="ARBA" id="ARBA00009743"/>
    </source>
</evidence>
<dbReference type="SUPFAM" id="SSF51011">
    <property type="entry name" value="Glycosyl hydrolase domain"/>
    <property type="match status" value="1"/>
</dbReference>
<evidence type="ECO:0000313" key="11">
    <source>
        <dbReference type="Proteomes" id="UP001227230"/>
    </source>
</evidence>
<dbReference type="InterPro" id="IPR000111">
    <property type="entry name" value="Glyco_hydro_27/36_CS"/>
</dbReference>
<dbReference type="InterPro" id="IPR002241">
    <property type="entry name" value="Glyco_hydro_27"/>
</dbReference>
<dbReference type="PANTHER" id="PTHR11452:SF36">
    <property type="entry name" value="ALPHA-GALACTOSIDASE"/>
    <property type="match status" value="1"/>
</dbReference>
<accession>A0ABY9CPB1</accession>
<dbReference type="EMBL" id="CP126657">
    <property type="protein sequence ID" value="WJZ96339.1"/>
    <property type="molecule type" value="Genomic_DNA"/>
</dbReference>
<dbReference type="Gene3D" id="2.60.40.1180">
    <property type="entry name" value="Golgi alpha-mannosidase II"/>
    <property type="match status" value="1"/>
</dbReference>
<evidence type="ECO:0000256" key="7">
    <source>
        <dbReference type="RuleBase" id="RU361168"/>
    </source>
</evidence>
<proteinExistence type="inferred from homology"/>
<gene>
    <name evidence="10" type="ORF">VitviT2T_015033</name>
</gene>
<evidence type="ECO:0000313" key="10">
    <source>
        <dbReference type="EMBL" id="WJZ96339.1"/>
    </source>
</evidence>
<dbReference type="InterPro" id="IPR041233">
    <property type="entry name" value="Melibiase_C"/>
</dbReference>
<comment type="catalytic activity">
    <reaction evidence="1 7">
        <text>Hydrolysis of terminal, non-reducing alpha-D-galactose residues in alpha-D-galactosides, including galactose oligosaccharides, galactomannans and galactolipids.</text>
        <dbReference type="EC" id="3.2.1.22"/>
    </reaction>
</comment>
<feature type="chain" id="PRO_5046605560" description="Alpha-galactosidase" evidence="8">
    <location>
        <begin position="26"/>
        <end position="647"/>
    </location>
</feature>
<protein>
    <recommendedName>
        <fullName evidence="3 7">Alpha-galactosidase</fullName>
        <ecNumber evidence="3 7">3.2.1.22</ecNumber>
    </recommendedName>
    <alternativeName>
        <fullName evidence="7">Melibiase</fullName>
    </alternativeName>
</protein>
<dbReference type="PRINTS" id="PR00740">
    <property type="entry name" value="GLHYDRLASE27"/>
</dbReference>
<dbReference type="Proteomes" id="UP001227230">
    <property type="component" value="Chromosome 10"/>
</dbReference>
<evidence type="ECO:0000256" key="8">
    <source>
        <dbReference type="SAM" id="SignalP"/>
    </source>
</evidence>
<comment type="similarity">
    <text evidence="2 7">Belongs to the glycosyl hydrolase 27 family.</text>
</comment>
<dbReference type="Pfam" id="PF17801">
    <property type="entry name" value="Melibiase_C"/>
    <property type="match status" value="1"/>
</dbReference>
<dbReference type="PROSITE" id="PS00512">
    <property type="entry name" value="ALPHA_GALACTOSIDASE"/>
    <property type="match status" value="1"/>
</dbReference>
<dbReference type="InterPro" id="IPR017853">
    <property type="entry name" value="GH"/>
</dbReference>
<dbReference type="CDD" id="cd14792">
    <property type="entry name" value="GH27"/>
    <property type="match status" value="1"/>
</dbReference>
<dbReference type="InterPro" id="IPR013785">
    <property type="entry name" value="Aldolase_TIM"/>
</dbReference>
<keyword evidence="5 7" id="KW-0378">Hydrolase</keyword>
<evidence type="ECO:0000256" key="1">
    <source>
        <dbReference type="ARBA" id="ARBA00001255"/>
    </source>
</evidence>
<evidence type="ECO:0000259" key="9">
    <source>
        <dbReference type="Pfam" id="PF17801"/>
    </source>
</evidence>